<reference evidence="3" key="1">
    <citation type="submission" date="2022-11" db="EMBL/GenBank/DDBJ databases">
        <title>Genome Sequence of Cubamyces cubensis.</title>
        <authorList>
            <person name="Buettner E."/>
        </authorList>
    </citation>
    <scope>NUCLEOTIDE SEQUENCE</scope>
    <source>
        <strain evidence="3">MPL-01</strain>
    </source>
</reference>
<keyword evidence="1" id="KW-0677">Repeat</keyword>
<dbReference type="Pfam" id="PF08238">
    <property type="entry name" value="Sel1"/>
    <property type="match status" value="7"/>
</dbReference>
<evidence type="ECO:0000256" key="1">
    <source>
        <dbReference type="ARBA" id="ARBA00022737"/>
    </source>
</evidence>
<accession>A0AAD7XH52</accession>
<feature type="region of interest" description="Disordered" evidence="2">
    <location>
        <begin position="1112"/>
        <end position="1159"/>
    </location>
</feature>
<dbReference type="Proteomes" id="UP001215151">
    <property type="component" value="Unassembled WGS sequence"/>
</dbReference>
<proteinExistence type="predicted"/>
<evidence type="ECO:0008006" key="5">
    <source>
        <dbReference type="Google" id="ProtNLM"/>
    </source>
</evidence>
<comment type="caution">
    <text evidence="3">The sequence shown here is derived from an EMBL/GenBank/DDBJ whole genome shotgun (WGS) entry which is preliminary data.</text>
</comment>
<dbReference type="SUPFAM" id="SSF81901">
    <property type="entry name" value="HCP-like"/>
    <property type="match status" value="1"/>
</dbReference>
<dbReference type="InterPro" id="IPR011990">
    <property type="entry name" value="TPR-like_helical_dom_sf"/>
</dbReference>
<dbReference type="EMBL" id="JAPEVG010000028">
    <property type="protein sequence ID" value="KAJ8495064.1"/>
    <property type="molecule type" value="Genomic_DNA"/>
</dbReference>
<gene>
    <name evidence="3" type="ORF">ONZ51_g1926</name>
</gene>
<organism evidence="3 4">
    <name type="scientific">Trametes cubensis</name>
    <dbReference type="NCBI Taxonomy" id="1111947"/>
    <lineage>
        <taxon>Eukaryota</taxon>
        <taxon>Fungi</taxon>
        <taxon>Dikarya</taxon>
        <taxon>Basidiomycota</taxon>
        <taxon>Agaricomycotina</taxon>
        <taxon>Agaricomycetes</taxon>
        <taxon>Polyporales</taxon>
        <taxon>Polyporaceae</taxon>
        <taxon>Trametes</taxon>
    </lineage>
</organism>
<dbReference type="SUPFAM" id="SSF81383">
    <property type="entry name" value="F-box domain"/>
    <property type="match status" value="1"/>
</dbReference>
<evidence type="ECO:0000313" key="4">
    <source>
        <dbReference type="Proteomes" id="UP001215151"/>
    </source>
</evidence>
<name>A0AAD7XH52_9APHY</name>
<feature type="compositionally biased region" description="Basic and acidic residues" evidence="2">
    <location>
        <begin position="1148"/>
        <end position="1159"/>
    </location>
</feature>
<dbReference type="PANTHER" id="PTHR46430">
    <property type="entry name" value="PROTEIN SKT5-RELATED"/>
    <property type="match status" value="1"/>
</dbReference>
<dbReference type="PANTHER" id="PTHR46430:SF1">
    <property type="entry name" value="CHITIN SYNTHASE REGULATOR SKT5-RELATED"/>
    <property type="match status" value="1"/>
</dbReference>
<sequence length="1159" mass="128572">MSNDENRNIALAVAKKDKGKARAPPEPSIEVCGVPGPSLSDDQESACAGVVPKRTILCNDLIVDNILSQLNIEDIAKLRQVSQQFWQCSTEAAIWKRRLEREKHYLPPVPPTARYSLENISSVEAERLLTRVTSLAKVWNVHEPPSLHNWKFDAHHVEVFEMALLPGGQYIVASVKDLSQETFSIRVFTADFQYSMARPIATLEVPTKALELKAKYMTFRGSPGIMIVYICRDYRHTCYETRFDVNSLSSDYQPPANDRRLKYKCVVAHVPLAAVERLGELSYHKEKREWKILADQEGRPFNIIAEITSRARLSQPAIDDDVNGAPFVAALKHVDAVADRIVYKNLDEGLGSTLILQPNPFLPPGLPNAIMTFCIVPNQRQFMVILRAGNDPDDDAPINGTILPIYWAEFWDIVNGAGKEPKICNPASRSNVHLSMGRYWQKVWLTDHGLGPALAHDRSLRPQLLGPGGRPELKPITVYVRIKGCDGIAFNSLFPAGHPLAPDPLEDLPPGRDTYRYVFTEVFLQFDLNIMNDETGSAPVVDLEMLPGSARSILYSVLATDRHEDGTFDIWKINAVWDKGLQDPHNMDVVQKLAELAAYVQPLEGNEVITDEGELITSVRHLEIGRARMTGISAIAWDDTIGRLCIAYAKNPRVVVHDFAAAPLRSAPMPLDSPAREPIPNDRPGSQYSPYPQQPPLRQTQYDDASYEGDGDDFYQSQSQYDQPYTTRSIATQSVRAPSPPQGPILDHSHLRPGNQAALLSHERTLELYRANAKKTQDPDLQFEFAVFMIDASKTMPIPTPTPGNVMEVEKAIAKRDDLVHEATSLLKRLADRGHMPSQYFLADCYANGIGTHKNRQDFDRAFPLFVLAAKHGHPDAAYRAGTCCENGWGCRRESAKAVQFYKKAAAAGHPGALYRLGIAELNGELGLSRSPKEGVKYLKRSAEAATAEFPPRVARTRASARARYRQRAAAELGYAPSAYRLGECYEYGKMGCPQDPALSIHYYNIAAQQGHRDACFALTAWYLVGSPGVLPQSDTEAYLWARKAAEGGLVKAMYAVGYFLEVGIGTEPNMQECVILLITSSFSAPRARPVLFHLLLRAHWYKRAAEQGDKRAAQRLKGPQNQAIVAPGGPGSVLHRNETGDSASGKSGKDKDKDCVIM</sequence>
<dbReference type="SMART" id="SM00671">
    <property type="entry name" value="SEL1"/>
    <property type="match status" value="6"/>
</dbReference>
<dbReference type="Gene3D" id="1.25.40.10">
    <property type="entry name" value="Tetratricopeptide repeat domain"/>
    <property type="match status" value="2"/>
</dbReference>
<evidence type="ECO:0000256" key="2">
    <source>
        <dbReference type="SAM" id="MobiDB-lite"/>
    </source>
</evidence>
<dbReference type="AlphaFoldDB" id="A0AAD7XH52"/>
<dbReference type="InterPro" id="IPR006597">
    <property type="entry name" value="Sel1-like"/>
</dbReference>
<dbReference type="InterPro" id="IPR036047">
    <property type="entry name" value="F-box-like_dom_sf"/>
</dbReference>
<evidence type="ECO:0000313" key="3">
    <source>
        <dbReference type="EMBL" id="KAJ8495064.1"/>
    </source>
</evidence>
<feature type="region of interest" description="Disordered" evidence="2">
    <location>
        <begin position="666"/>
        <end position="718"/>
    </location>
</feature>
<keyword evidence="4" id="KW-1185">Reference proteome</keyword>
<dbReference type="InterPro" id="IPR051726">
    <property type="entry name" value="Chitin_Synth_Reg"/>
</dbReference>
<protein>
    <recommendedName>
        <fullName evidence="5">F-box domain-containing protein</fullName>
    </recommendedName>
</protein>